<proteinExistence type="predicted"/>
<dbReference type="Gene3D" id="3.30.530.20">
    <property type="match status" value="1"/>
</dbReference>
<dbReference type="RefSeq" id="WP_129427217.1">
    <property type="nucleotide sequence ID" value="NZ_SDWV01000011.1"/>
</dbReference>
<protein>
    <recommendedName>
        <fullName evidence="4">SRPBCC family protein</fullName>
    </recommendedName>
</protein>
<evidence type="ECO:0008006" key="4">
    <source>
        <dbReference type="Google" id="ProtNLM"/>
    </source>
</evidence>
<gene>
    <name evidence="2" type="ORF">EUA94_12550</name>
</gene>
<dbReference type="InterPro" id="IPR019587">
    <property type="entry name" value="Polyketide_cyclase/dehydratase"/>
</dbReference>
<dbReference type="AlphaFoldDB" id="A0A4Q2SWX1"/>
<evidence type="ECO:0000256" key="1">
    <source>
        <dbReference type="SAM" id="MobiDB-lite"/>
    </source>
</evidence>
<sequence length="151" mass="16724">MGDAELDLERLIKAPIGAVFDRLADIESINEWQPRKGSIRRGSRKTSPGPVGLGTTYEDSTLFGKAPGEVSAFDSPRELEYHWQQKAPWGAMLAEGWPGYTLESVGEGETLVRHYARLKTYGLYGPATPIMKRIALRERTAVLDALEKSFG</sequence>
<evidence type="ECO:0000313" key="3">
    <source>
        <dbReference type="Proteomes" id="UP000291101"/>
    </source>
</evidence>
<dbReference type="EMBL" id="SDWV01000011">
    <property type="protein sequence ID" value="RYC10615.1"/>
    <property type="molecule type" value="Genomic_DNA"/>
</dbReference>
<dbReference type="InterPro" id="IPR023393">
    <property type="entry name" value="START-like_dom_sf"/>
</dbReference>
<name>A0A4Q2SWX1_9ACTN</name>
<feature type="region of interest" description="Disordered" evidence="1">
    <location>
        <begin position="35"/>
        <end position="58"/>
    </location>
</feature>
<keyword evidence="3" id="KW-1185">Reference proteome</keyword>
<organism evidence="2 3">
    <name type="scientific">Nocardioides zhouii</name>
    <dbReference type="NCBI Taxonomy" id="1168729"/>
    <lineage>
        <taxon>Bacteria</taxon>
        <taxon>Bacillati</taxon>
        <taxon>Actinomycetota</taxon>
        <taxon>Actinomycetes</taxon>
        <taxon>Propionibacteriales</taxon>
        <taxon>Nocardioidaceae</taxon>
        <taxon>Nocardioides</taxon>
    </lineage>
</organism>
<dbReference type="Pfam" id="PF10604">
    <property type="entry name" value="Polyketide_cyc2"/>
    <property type="match status" value="1"/>
</dbReference>
<dbReference type="OrthoDB" id="3779617at2"/>
<dbReference type="Proteomes" id="UP000291101">
    <property type="component" value="Unassembled WGS sequence"/>
</dbReference>
<dbReference type="SUPFAM" id="SSF55961">
    <property type="entry name" value="Bet v1-like"/>
    <property type="match status" value="1"/>
</dbReference>
<evidence type="ECO:0000313" key="2">
    <source>
        <dbReference type="EMBL" id="RYC10615.1"/>
    </source>
</evidence>
<accession>A0A4Q2SWX1</accession>
<reference evidence="2 3" key="1">
    <citation type="submission" date="2019-01" db="EMBL/GenBank/DDBJ databases">
        <title>Novel species of Nocardioides.</title>
        <authorList>
            <person name="Liu Q."/>
            <person name="X Y.-H."/>
        </authorList>
    </citation>
    <scope>NUCLEOTIDE SEQUENCE [LARGE SCALE GENOMIC DNA]</scope>
    <source>
        <strain evidence="2 3">HLT2-9</strain>
    </source>
</reference>
<comment type="caution">
    <text evidence="2">The sequence shown here is derived from an EMBL/GenBank/DDBJ whole genome shotgun (WGS) entry which is preliminary data.</text>
</comment>